<feature type="domain" description="SAC3/GANP/THP3 conserved" evidence="2">
    <location>
        <begin position="267"/>
        <end position="393"/>
    </location>
</feature>
<organism evidence="3 4">
    <name type="scientific">Chionoecetes opilio</name>
    <name type="common">Atlantic snow crab</name>
    <name type="synonym">Cancer opilio</name>
    <dbReference type="NCBI Taxonomy" id="41210"/>
    <lineage>
        <taxon>Eukaryota</taxon>
        <taxon>Metazoa</taxon>
        <taxon>Ecdysozoa</taxon>
        <taxon>Arthropoda</taxon>
        <taxon>Crustacea</taxon>
        <taxon>Multicrustacea</taxon>
        <taxon>Malacostraca</taxon>
        <taxon>Eumalacostraca</taxon>
        <taxon>Eucarida</taxon>
        <taxon>Decapoda</taxon>
        <taxon>Pleocyemata</taxon>
        <taxon>Brachyura</taxon>
        <taxon>Eubrachyura</taxon>
        <taxon>Majoidea</taxon>
        <taxon>Majidae</taxon>
        <taxon>Chionoecetes</taxon>
    </lineage>
</organism>
<reference evidence="3" key="1">
    <citation type="submission" date="2020-07" db="EMBL/GenBank/DDBJ databases">
        <title>The High-quality genome of the commercially important snow crab, Chionoecetes opilio.</title>
        <authorList>
            <person name="Jeong J.-H."/>
            <person name="Ryu S."/>
        </authorList>
    </citation>
    <scope>NUCLEOTIDE SEQUENCE</scope>
    <source>
        <strain evidence="3">MADBK_172401_WGS</strain>
        <tissue evidence="3">Digestive gland</tissue>
    </source>
</reference>
<keyword evidence="4" id="KW-1185">Reference proteome</keyword>
<evidence type="ECO:0000313" key="3">
    <source>
        <dbReference type="EMBL" id="KAG0713908.1"/>
    </source>
</evidence>
<dbReference type="Proteomes" id="UP000770661">
    <property type="component" value="Unassembled WGS sequence"/>
</dbReference>
<protein>
    <submittedName>
        <fullName evidence="3">SAC3 family protein C</fullName>
    </submittedName>
</protein>
<feature type="compositionally biased region" description="Basic and acidic residues" evidence="1">
    <location>
        <begin position="187"/>
        <end position="213"/>
    </location>
</feature>
<comment type="caution">
    <text evidence="3">The sequence shown here is derived from an EMBL/GenBank/DDBJ whole genome shotgun (WGS) entry which is preliminary data.</text>
</comment>
<evidence type="ECO:0000256" key="1">
    <source>
        <dbReference type="SAM" id="MobiDB-lite"/>
    </source>
</evidence>
<dbReference type="GO" id="GO:0005634">
    <property type="term" value="C:nucleus"/>
    <property type="evidence" value="ECO:0007669"/>
    <property type="project" value="TreeGrafter"/>
</dbReference>
<dbReference type="InterPro" id="IPR005062">
    <property type="entry name" value="SAC3/GANP/THP3_conserved"/>
</dbReference>
<gene>
    <name evidence="3" type="primary">SAC3C</name>
    <name evidence="3" type="ORF">GWK47_015183</name>
</gene>
<dbReference type="EMBL" id="JACEEZ010020979">
    <property type="protein sequence ID" value="KAG0713908.1"/>
    <property type="molecule type" value="Genomic_DNA"/>
</dbReference>
<dbReference type="OrthoDB" id="264795at2759"/>
<accession>A0A8J4XTL8</accession>
<feature type="region of interest" description="Disordered" evidence="1">
    <location>
        <begin position="167"/>
        <end position="243"/>
    </location>
</feature>
<name>A0A8J4XTL8_CHIOP</name>
<evidence type="ECO:0000313" key="4">
    <source>
        <dbReference type="Proteomes" id="UP000770661"/>
    </source>
</evidence>
<dbReference type="Gene3D" id="1.25.40.990">
    <property type="match status" value="2"/>
</dbReference>
<evidence type="ECO:0000259" key="2">
    <source>
        <dbReference type="Pfam" id="PF03399"/>
    </source>
</evidence>
<dbReference type="InterPro" id="IPR045107">
    <property type="entry name" value="SAC3/GANP/THP3"/>
</dbReference>
<dbReference type="PANTHER" id="PTHR12436">
    <property type="entry name" value="80 KDA MCM3-ASSOCIATED PROTEIN"/>
    <property type="match status" value="1"/>
</dbReference>
<dbReference type="Pfam" id="PF03399">
    <property type="entry name" value="SAC3_GANP"/>
    <property type="match status" value="2"/>
</dbReference>
<feature type="domain" description="SAC3/GANP/THP3 conserved" evidence="2">
    <location>
        <begin position="28"/>
        <end position="155"/>
    </location>
</feature>
<dbReference type="PANTHER" id="PTHR12436:SF38">
    <property type="entry name" value="SAC3 DOMAIN-CONTAINING PROTEIN 1"/>
    <property type="match status" value="1"/>
</dbReference>
<dbReference type="GO" id="GO:0051225">
    <property type="term" value="P:spindle assembly"/>
    <property type="evidence" value="ECO:0007669"/>
    <property type="project" value="TreeGrafter"/>
</dbReference>
<sequence>MCLVFQIMAGQEQSQDQHKHLVGICMGMCPNAEVRLRQREKMIHPLEMAIDCNGRRLNYPQARAMVKVFSRPAAGQEVKASDVRPVPVLMKTIKYLLTNVCCQNDISWALVYQFVYDRLQAIRQDLCVQGVRNSMALQTYQAAVRFYVYAHYRTDTDLEDYISFCGQDEESEEDEESDSDSDSDGDSDSKSDEGAETKIVEDTKASEKDRSSGEEFTVGSEEDNNKRETHAAGCTGDCGEPDNLAEKERVLPSDRNGKKQNNGDAISCCTLREEAVALYMLVNLGNEEAIMNVLRLPQNIKCSKLVVLTLKMNIAWLTHNYYRVLTLSTRLPPLCQCAFHPHLNVIQRKSLEIINQSHSCKGQSYSLDQLSEMLLYNTTDDLAEACTHYGLLVGNEGVVFTKGTFNWEAPTMKPCHTRRIEDHLATVPLSELLIPTLRQ</sequence>
<dbReference type="AlphaFoldDB" id="A0A8J4XTL8"/>
<feature type="compositionally biased region" description="Acidic residues" evidence="1">
    <location>
        <begin position="167"/>
        <end position="186"/>
    </location>
</feature>
<dbReference type="GO" id="GO:0051298">
    <property type="term" value="P:centrosome duplication"/>
    <property type="evidence" value="ECO:0007669"/>
    <property type="project" value="TreeGrafter"/>
</dbReference>
<dbReference type="GO" id="GO:0005819">
    <property type="term" value="C:spindle"/>
    <property type="evidence" value="ECO:0007669"/>
    <property type="project" value="TreeGrafter"/>
</dbReference>
<proteinExistence type="predicted"/>
<dbReference type="GO" id="GO:0005813">
    <property type="term" value="C:centrosome"/>
    <property type="evidence" value="ECO:0007669"/>
    <property type="project" value="TreeGrafter"/>
</dbReference>